<accession>A0A8B7N5N3</accession>
<sequence length="196" mass="21737">MAVLAPGAQASVSVRGSCPAVAAVSDFNMTRFEGLWYVIEVFDKGVACMEWKIAPMEADVWHIKETKQSGYVGEYNGKLTRNDNSSGSLTVNWDANIGRGFPFTVYATDYDTYAGAFMCQQVWFFNRQEGVILSRSPVLHIAQRQQTRGMLSRYGVEMSYFSKVEQGLCGRTSLPDAGAGSDNKRFDEYDNLSSDA</sequence>
<dbReference type="OrthoDB" id="6728016at2759"/>
<proteinExistence type="inferred from homology"/>
<dbReference type="PANTHER" id="PTHR10612:SF49">
    <property type="entry name" value="APOLIPOPROTEIN D-LIKE PROTEIN"/>
    <property type="match status" value="1"/>
</dbReference>
<dbReference type="GeneID" id="108666779"/>
<gene>
    <name evidence="3" type="primary">LOC108666779</name>
</gene>
<evidence type="ECO:0000256" key="1">
    <source>
        <dbReference type="PIRNR" id="PIRNR036893"/>
    </source>
</evidence>
<organism evidence="2 3">
    <name type="scientific">Hyalella azteca</name>
    <name type="common">Amphipod</name>
    <dbReference type="NCBI Taxonomy" id="294128"/>
    <lineage>
        <taxon>Eukaryota</taxon>
        <taxon>Metazoa</taxon>
        <taxon>Ecdysozoa</taxon>
        <taxon>Arthropoda</taxon>
        <taxon>Crustacea</taxon>
        <taxon>Multicrustacea</taxon>
        <taxon>Malacostraca</taxon>
        <taxon>Eumalacostraca</taxon>
        <taxon>Peracarida</taxon>
        <taxon>Amphipoda</taxon>
        <taxon>Senticaudata</taxon>
        <taxon>Talitrida</taxon>
        <taxon>Talitroidea</taxon>
        <taxon>Hyalellidae</taxon>
        <taxon>Hyalella</taxon>
    </lineage>
</organism>
<dbReference type="PIRSF" id="PIRSF036893">
    <property type="entry name" value="Lipocalin_ApoD"/>
    <property type="match status" value="1"/>
</dbReference>
<comment type="similarity">
    <text evidence="1">Belongs to the calycin superfamily. Lipocalin family.</text>
</comment>
<dbReference type="RefSeq" id="XP_018009192.2">
    <property type="nucleotide sequence ID" value="XM_018153703.2"/>
</dbReference>
<keyword evidence="2" id="KW-1185">Reference proteome</keyword>
<dbReference type="Proteomes" id="UP000694843">
    <property type="component" value="Unplaced"/>
</dbReference>
<evidence type="ECO:0000313" key="3">
    <source>
        <dbReference type="RefSeq" id="XP_018009192.2"/>
    </source>
</evidence>
<dbReference type="GO" id="GO:0006629">
    <property type="term" value="P:lipid metabolic process"/>
    <property type="evidence" value="ECO:0007669"/>
    <property type="project" value="TreeGrafter"/>
</dbReference>
<dbReference type="InterPro" id="IPR022271">
    <property type="entry name" value="Lipocalin_ApoD"/>
</dbReference>
<dbReference type="GO" id="GO:0000302">
    <property type="term" value="P:response to reactive oxygen species"/>
    <property type="evidence" value="ECO:0007669"/>
    <property type="project" value="TreeGrafter"/>
</dbReference>
<dbReference type="SUPFAM" id="SSF50814">
    <property type="entry name" value="Lipocalins"/>
    <property type="match status" value="1"/>
</dbReference>
<dbReference type="GO" id="GO:0005737">
    <property type="term" value="C:cytoplasm"/>
    <property type="evidence" value="ECO:0007669"/>
    <property type="project" value="TreeGrafter"/>
</dbReference>
<dbReference type="AlphaFoldDB" id="A0A8B7N5N3"/>
<dbReference type="PANTHER" id="PTHR10612">
    <property type="entry name" value="APOLIPOPROTEIN D"/>
    <property type="match status" value="1"/>
</dbReference>
<dbReference type="KEGG" id="hazt:108666779"/>
<dbReference type="Gene3D" id="2.40.128.20">
    <property type="match status" value="1"/>
</dbReference>
<dbReference type="InterPro" id="IPR012674">
    <property type="entry name" value="Calycin"/>
</dbReference>
<evidence type="ECO:0000313" key="2">
    <source>
        <dbReference type="Proteomes" id="UP000694843"/>
    </source>
</evidence>
<protein>
    <submittedName>
        <fullName evidence="3">Apolipoprotein D-like</fullName>
    </submittedName>
</protein>
<name>A0A8B7N5N3_HYAAZ</name>
<reference evidence="3" key="1">
    <citation type="submission" date="2025-08" db="UniProtKB">
        <authorList>
            <consortium name="RefSeq"/>
        </authorList>
    </citation>
    <scope>IDENTIFICATION</scope>
    <source>
        <tissue evidence="3">Whole organism</tissue>
    </source>
</reference>